<sequence length="1045" mass="113930">MTSTTTEAQLPNFSFDIESVSQRALTKPVDQVIPISGNSGANGYSGADGLSGYSGCNGGIDDCGTRGGDGSDGLDGQSGHPGTNAQHALIWLNGTVDYLNMQVQTFQTLNNPYNYSPGINWNFAQSLSNVYYNFQLDKSNGIIMVKAVGGNGGDGGRGGDGGCGGRGGDGGRGCDGTDGYNSHDEGASGGCGDRGEDGGNGGCGGNGGNGGRGGDGGDAGAGGHVQVRSADPRLFMLIEPDCRAGERGRGGGGGSGGSRGIGGAGGSGGRGGRGGHGGPGGVSGSDGMSGSSGSCGMSGYAGSDGSHGRDGRPASHGSIQYAVIDISGNILETGPDKYHASVGGYTITDENNDGIYEPDSNFFITNVKWTNNGALTMPGGCILSFPSTKYITNDAEDVSVLPGIRINQVLVDSHQFKCHLDAPRSLSINRPYKQPVKITSEIRLLNRLFSGSQVSASFTCQYPIQITKIDIPTFLGPYERATVTVSFTNISGRSYGACSDSAGSIECIFSTHSLLKILPANGEYFYEITSDGYGHYKINEEIAPRKTKHIKFEMILEGDAVHQYYEHLFWNIDLLLRDKLIEKHSNKIRVVPTFQPNIRTDVLLVTNSQVGRAEFLAYQNLFQLFQYSSQTWDIERYGAFHNPEIKWLNTTDLIIFIYSNPESTFNTIKSQLFLEHMKSSENAGFICIGAGLPDDFDFALFDYNNLQFIDIKQKTKSEATNHLWSGFGFSRPSHQQLIVKANTFRTDYEKQDDHRFLYQVVYDDTANADAAGCMTVVYGAKYVYKSTLDFQVGNRVIMTPSNNPLLTSSKLPSILQGQQSDVNSSQDIIQKEIDLSSQFGRLLCAILFYQGFEKSHMIISERRELANYIFTTGSQILNFNQILTSLAMSIIEREYDRQSLEFQSSQRLVNQIANVIKKENNHGDVRVIHKNDWFYLLIQSLYEYIDSKFWSSFPWCGCTTKAKQRHKLQQILDDLLALISNDIPKNKEIQRQVQVLRLQKLANLKFPAADKREICARPIEEIRAWQLKQKTEGITSTSAVALEKY</sequence>
<feature type="domain" description="DUF7932" evidence="2">
    <location>
        <begin position="340"/>
        <end position="462"/>
    </location>
</feature>
<dbReference type="Proteomes" id="UP000663864">
    <property type="component" value="Unassembled WGS sequence"/>
</dbReference>
<dbReference type="AlphaFoldDB" id="A0A815QHW2"/>
<organism evidence="3 4">
    <name type="scientific">Rotaria sordida</name>
    <dbReference type="NCBI Taxonomy" id="392033"/>
    <lineage>
        <taxon>Eukaryota</taxon>
        <taxon>Metazoa</taxon>
        <taxon>Spiralia</taxon>
        <taxon>Gnathifera</taxon>
        <taxon>Rotifera</taxon>
        <taxon>Eurotatoria</taxon>
        <taxon>Bdelloidea</taxon>
        <taxon>Philodinida</taxon>
        <taxon>Philodinidae</taxon>
        <taxon>Rotaria</taxon>
    </lineage>
</organism>
<feature type="compositionally biased region" description="Gly residues" evidence="1">
    <location>
        <begin position="250"/>
        <end position="284"/>
    </location>
</feature>
<reference evidence="3" key="1">
    <citation type="submission" date="2021-02" db="EMBL/GenBank/DDBJ databases">
        <authorList>
            <person name="Nowell W R."/>
        </authorList>
    </citation>
    <scope>NUCLEOTIDE SEQUENCE</scope>
</reference>
<evidence type="ECO:0000259" key="2">
    <source>
        <dbReference type="Pfam" id="PF25560"/>
    </source>
</evidence>
<evidence type="ECO:0000256" key="1">
    <source>
        <dbReference type="SAM" id="MobiDB-lite"/>
    </source>
</evidence>
<name>A0A815QHW2_9BILA</name>
<dbReference type="Pfam" id="PF25560">
    <property type="entry name" value="DUF7932"/>
    <property type="match status" value="1"/>
</dbReference>
<accession>A0A815QHW2</accession>
<feature type="region of interest" description="Disordered" evidence="1">
    <location>
        <begin position="243"/>
        <end position="315"/>
    </location>
</feature>
<gene>
    <name evidence="3" type="ORF">ZHD862_LOCUS35808</name>
</gene>
<proteinExistence type="predicted"/>
<evidence type="ECO:0000313" key="3">
    <source>
        <dbReference type="EMBL" id="CAF1463562.1"/>
    </source>
</evidence>
<protein>
    <recommendedName>
        <fullName evidence="2">DUF7932 domain-containing protein</fullName>
    </recommendedName>
</protein>
<feature type="compositionally biased region" description="Low complexity" evidence="1">
    <location>
        <begin position="285"/>
        <end position="303"/>
    </location>
</feature>
<dbReference type="EMBL" id="CAJNOT010005366">
    <property type="protein sequence ID" value="CAF1463562.1"/>
    <property type="molecule type" value="Genomic_DNA"/>
</dbReference>
<evidence type="ECO:0000313" key="4">
    <source>
        <dbReference type="Proteomes" id="UP000663864"/>
    </source>
</evidence>
<dbReference type="InterPro" id="IPR057692">
    <property type="entry name" value="DUF7932"/>
</dbReference>
<comment type="caution">
    <text evidence="3">The sequence shown here is derived from an EMBL/GenBank/DDBJ whole genome shotgun (WGS) entry which is preliminary data.</text>
</comment>